<dbReference type="RefSeq" id="WP_129835044.1">
    <property type="nucleotide sequence ID" value="NZ_CP035704.1"/>
</dbReference>
<evidence type="ECO:0000256" key="5">
    <source>
        <dbReference type="PIRSR" id="PIRSR615500-1"/>
    </source>
</evidence>
<dbReference type="PROSITE" id="PS00138">
    <property type="entry name" value="SUBTILASE_SER"/>
    <property type="match status" value="1"/>
</dbReference>
<feature type="active site" description="Charge relay system" evidence="5 6">
    <location>
        <position position="352"/>
    </location>
</feature>
<feature type="signal peptide" evidence="7">
    <location>
        <begin position="1"/>
        <end position="23"/>
    </location>
</feature>
<dbReference type="InterPro" id="IPR034058">
    <property type="entry name" value="TagA/B/C/D_pept_dom"/>
</dbReference>
<accession>A0A411HMN7</accession>
<dbReference type="InterPro" id="IPR013783">
    <property type="entry name" value="Ig-like_fold"/>
</dbReference>
<dbReference type="PROSITE" id="PS51892">
    <property type="entry name" value="SUBTILASE"/>
    <property type="match status" value="1"/>
</dbReference>
<evidence type="ECO:0000256" key="3">
    <source>
        <dbReference type="ARBA" id="ARBA00022801"/>
    </source>
</evidence>
<evidence type="ECO:0000259" key="8">
    <source>
        <dbReference type="Pfam" id="PF00082"/>
    </source>
</evidence>
<dbReference type="InterPro" id="IPR023828">
    <property type="entry name" value="Peptidase_S8_Ser-AS"/>
</dbReference>
<keyword evidence="3 6" id="KW-0378">Hydrolase</keyword>
<evidence type="ECO:0000256" key="2">
    <source>
        <dbReference type="ARBA" id="ARBA00022670"/>
    </source>
</evidence>
<organism evidence="9 10">
    <name type="scientific">Pseudolysobacter antarcticus</name>
    <dbReference type="NCBI Taxonomy" id="2511995"/>
    <lineage>
        <taxon>Bacteria</taxon>
        <taxon>Pseudomonadati</taxon>
        <taxon>Pseudomonadota</taxon>
        <taxon>Gammaproteobacteria</taxon>
        <taxon>Lysobacterales</taxon>
        <taxon>Rhodanobacteraceae</taxon>
        <taxon>Pseudolysobacter</taxon>
    </lineage>
</organism>
<dbReference type="OrthoDB" id="5360469at2"/>
<dbReference type="Gene3D" id="2.60.120.380">
    <property type="match status" value="1"/>
</dbReference>
<keyword evidence="7" id="KW-0732">Signal</keyword>
<dbReference type="InterPro" id="IPR008979">
    <property type="entry name" value="Galactose-bd-like_sf"/>
</dbReference>
<keyword evidence="2 6" id="KW-0645">Protease</keyword>
<dbReference type="SUPFAM" id="SSF49785">
    <property type="entry name" value="Galactose-binding domain-like"/>
    <property type="match status" value="1"/>
</dbReference>
<dbReference type="KEGG" id="xbc:ELE36_16045"/>
<feature type="active site" description="Charge relay system" evidence="5 6">
    <location>
        <position position="284"/>
    </location>
</feature>
<evidence type="ECO:0000256" key="1">
    <source>
        <dbReference type="ARBA" id="ARBA00011073"/>
    </source>
</evidence>
<name>A0A411HMN7_9GAMM</name>
<dbReference type="Gene3D" id="2.60.40.10">
    <property type="entry name" value="Immunoglobulins"/>
    <property type="match status" value="2"/>
</dbReference>
<evidence type="ECO:0000313" key="10">
    <source>
        <dbReference type="Proteomes" id="UP000291562"/>
    </source>
</evidence>
<dbReference type="InterPro" id="IPR015500">
    <property type="entry name" value="Peptidase_S8_subtilisin-rel"/>
</dbReference>
<dbReference type="CDD" id="cd04842">
    <property type="entry name" value="Peptidases_S8_Kp43_protease"/>
    <property type="match status" value="1"/>
</dbReference>
<evidence type="ECO:0000256" key="6">
    <source>
        <dbReference type="PROSITE-ProRule" id="PRU01240"/>
    </source>
</evidence>
<dbReference type="GO" id="GO:0004252">
    <property type="term" value="F:serine-type endopeptidase activity"/>
    <property type="evidence" value="ECO:0007669"/>
    <property type="project" value="UniProtKB-UniRule"/>
</dbReference>
<proteinExistence type="inferred from homology"/>
<dbReference type="PANTHER" id="PTHR43399">
    <property type="entry name" value="SUBTILISIN-RELATED"/>
    <property type="match status" value="1"/>
</dbReference>
<dbReference type="SUPFAM" id="SSF52743">
    <property type="entry name" value="Subtilisin-like"/>
    <property type="match status" value="1"/>
</dbReference>
<dbReference type="Gene3D" id="3.40.50.200">
    <property type="entry name" value="Peptidase S8/S53 domain"/>
    <property type="match status" value="1"/>
</dbReference>
<feature type="active site" description="Charge relay system" evidence="5 6">
    <location>
        <position position="562"/>
    </location>
</feature>
<keyword evidence="4 6" id="KW-0720">Serine protease</keyword>
<dbReference type="InterPro" id="IPR000209">
    <property type="entry name" value="Peptidase_S8/S53_dom"/>
</dbReference>
<gene>
    <name evidence="9" type="ORF">ELE36_16045</name>
</gene>
<feature type="chain" id="PRO_5019195186" description="Peptidase S8/S53 domain-containing protein" evidence="7">
    <location>
        <begin position="24"/>
        <end position="1200"/>
    </location>
</feature>
<evidence type="ECO:0000256" key="7">
    <source>
        <dbReference type="SAM" id="SignalP"/>
    </source>
</evidence>
<dbReference type="InterPro" id="IPR051048">
    <property type="entry name" value="Peptidase_S8/S53_subtilisin"/>
</dbReference>
<dbReference type="InterPro" id="IPR036852">
    <property type="entry name" value="Peptidase_S8/S53_dom_sf"/>
</dbReference>
<sequence length="1200" mass="124094">MIKRNLSIALLAAMAIGAGVANSAQTDTRAVVRAHQPEIAELSADTNQLLLRSGAFDPIKQRLDLQATGAKAAINSRYAIVQFNSGMLDQRKRLEKLGVVFLGYIPNNAYQVRLDKVDLDVVRADAAVRWAGNYDSGYKLDPTLWTSARGSLKALVRSENAAATYRINVHGFDGESAQALSEALKKIAPQAQIDIITAHSDALLLRVELAPDQLDAFLAAAPALDAVSWVAPFVQQQVVNTGSIGTIQGNFVGACSGTGATLCGNTPLWDHGLLGTGQIVEVSDSGTTPNMAFFTTLNGNTAITVADNPAPTLPAVGLSYPNNKILAYWVQPGATAYDNTKTCPGGSANSFHGTHTTTTTVGDAAGTFGANTYIASTSTAPGHEVGDGMAPNAQLLFQDIGNDTSGCLAINDLRGTLKQSFSGGARINSASWGSADYGVYAGDDSNVDYSLSTLEDLIFVVAAGNDGVTSVANGCPALQFVGGVCTSSVGSPGNAKNAITVGALGHGGSTTIANFSSRGPTSDGRIKPDIMAPGSSIISGAGNVNVTGTAQAPATKSLSGTSMATPTIAGNAALMRQFFSDGFYPRGAKTSVDTLNPSGMVMKVVLLNGTGTNYNTAAEWSGMNFGWGRAWLDSNLWFSTTTTGTDARRMRLFERTNAAGLKTGDSNQYTIANVQAGQELRATLTWYDPEASLGAALTLVNNLDLEVEGPGATLYKGNVFSSGISVTGGSADSKNTVEQVRITVPVAGSYTFRVKATSVPGGSRINTARQGYALAVSGAFGLPDQAAFPAPTAVVVAANDAINGVTIGFNAAVGAQGFQLYRAAGTCASAIAGDFRLVGDAATSPIADKTAQGGFSYAYKVRGVQNDVEGDVSGCVDVTSQNTCGLQPQFDEVSILDNGVSSTCQVNFSWNAASANCPTNTGITYNVQRDNSPYFTAPTTLISGLAATSYTDTAVSSGLTQYYGVQAVDSFGNASNHLRTIAATPLSPAGLDGNTYFDNAITHSYMQAAAPWQNTNSAASVVGGYSYHTGGDGLNYPDLSCAAITTPPILVQAGAALSFKAKYDFEYQWDGIVMEISTDGGSTWTDLPPDGGYPSTFAQTTSPPVNACGYIATHGAFTGVSVSAANNHDAGNGTSVAAFLPFSKNLSAYAGQTIKLRWVLSSDPGADFAGGFIDQITLGGNALDRIFSSDFEGGPDFTCH</sequence>
<reference evidence="9 10" key="1">
    <citation type="submission" date="2019-01" db="EMBL/GenBank/DDBJ databases">
        <title>Pseudolysobacter antarctica gen. nov., sp. nov., isolated from Fildes Peninsula, Antarctica.</title>
        <authorList>
            <person name="Wei Z."/>
            <person name="Peng F."/>
        </authorList>
    </citation>
    <scope>NUCLEOTIDE SEQUENCE [LARGE SCALE GENOMIC DNA]</scope>
    <source>
        <strain evidence="9 10">AQ6-296</strain>
    </source>
</reference>
<dbReference type="GO" id="GO:0006508">
    <property type="term" value="P:proteolysis"/>
    <property type="evidence" value="ECO:0007669"/>
    <property type="project" value="UniProtKB-KW"/>
</dbReference>
<dbReference type="Pfam" id="PF00082">
    <property type="entry name" value="Peptidase_S8"/>
    <property type="match status" value="1"/>
</dbReference>
<keyword evidence="10" id="KW-1185">Reference proteome</keyword>
<dbReference type="PANTHER" id="PTHR43399:SF4">
    <property type="entry name" value="CELL WALL-ASSOCIATED PROTEASE"/>
    <property type="match status" value="1"/>
</dbReference>
<protein>
    <recommendedName>
        <fullName evidence="8">Peptidase S8/S53 domain-containing protein</fullName>
    </recommendedName>
</protein>
<dbReference type="AlphaFoldDB" id="A0A411HMN7"/>
<feature type="domain" description="Peptidase S8/S53" evidence="8">
    <location>
        <begin position="276"/>
        <end position="581"/>
    </location>
</feature>
<dbReference type="EMBL" id="CP035704">
    <property type="protein sequence ID" value="QBB71743.1"/>
    <property type="molecule type" value="Genomic_DNA"/>
</dbReference>
<comment type="similarity">
    <text evidence="1 6">Belongs to the peptidase S8 family.</text>
</comment>
<evidence type="ECO:0000313" key="9">
    <source>
        <dbReference type="EMBL" id="QBB71743.1"/>
    </source>
</evidence>
<evidence type="ECO:0000256" key="4">
    <source>
        <dbReference type="ARBA" id="ARBA00022825"/>
    </source>
</evidence>
<dbReference type="PRINTS" id="PR00723">
    <property type="entry name" value="SUBTILISIN"/>
</dbReference>
<dbReference type="Gene3D" id="2.60.120.260">
    <property type="entry name" value="Galactose-binding domain-like"/>
    <property type="match status" value="1"/>
</dbReference>
<dbReference type="Proteomes" id="UP000291562">
    <property type="component" value="Chromosome"/>
</dbReference>